<comment type="similarity">
    <text evidence="1">Belongs to the sbp family.</text>
</comment>
<keyword evidence="1 2" id="KW-0472">Membrane</keyword>
<dbReference type="eggNOG" id="COG3856">
    <property type="taxonomic scope" value="Bacteria"/>
</dbReference>
<dbReference type="GO" id="GO:0005886">
    <property type="term" value="C:plasma membrane"/>
    <property type="evidence" value="ECO:0007669"/>
    <property type="project" value="UniProtKB-SubCell"/>
</dbReference>
<evidence type="ECO:0000313" key="3">
    <source>
        <dbReference type="EMBL" id="CCG03494.1"/>
    </source>
</evidence>
<evidence type="ECO:0000313" key="4">
    <source>
        <dbReference type="Proteomes" id="UP000007517"/>
    </source>
</evidence>
<name>H6RIV2_BLASD</name>
<keyword evidence="4" id="KW-1185">Reference proteome</keyword>
<dbReference type="Proteomes" id="UP000007517">
    <property type="component" value="Chromosome"/>
</dbReference>
<reference evidence="3 4" key="1">
    <citation type="journal article" date="2012" name="J. Bacteriol.">
        <title>Genome Sequence of Blastococcus saxobsidens DD2, a Stone-Inhabiting Bacterium.</title>
        <authorList>
            <person name="Chouaia B."/>
            <person name="Crotti E."/>
            <person name="Brusetti L."/>
            <person name="Daffonchio D."/>
            <person name="Essoussi I."/>
            <person name="Nouioui I."/>
            <person name="Sbissi I."/>
            <person name="Ghodhbane-Gtari F."/>
            <person name="Gtari M."/>
            <person name="Vacherie B."/>
            <person name="Barbe V."/>
            <person name="Medigue C."/>
            <person name="Gury J."/>
            <person name="Pujic P."/>
            <person name="Normand P."/>
        </authorList>
    </citation>
    <scope>NUCLEOTIDE SEQUENCE [LARGE SCALE GENOMIC DNA]</scope>
    <source>
        <strain evidence="3 4">DD2</strain>
    </source>
</reference>
<proteinExistence type="inferred from homology"/>
<feature type="transmembrane region" description="Helical" evidence="2">
    <location>
        <begin position="33"/>
        <end position="54"/>
    </location>
</feature>
<sequence>MPTPPPEADAVIPILGLAAGVLLGLLFDPTVPLWLQPYLPIAVVAALDAVFGGFRARLDGIFDAKVFVISFVSNVVVAALIVFLGDQLGVGAQLSTAVVVVLGIRIFGNAAAIRRHVFRA</sequence>
<evidence type="ECO:0000256" key="1">
    <source>
        <dbReference type="PIRNR" id="PIRNR018579"/>
    </source>
</evidence>
<feature type="transmembrane region" description="Helical" evidence="2">
    <location>
        <begin position="90"/>
        <end position="113"/>
    </location>
</feature>
<accession>H6RIV2</accession>
<protein>
    <recommendedName>
        <fullName evidence="5">Small basic protein</fullName>
    </recommendedName>
</protein>
<reference evidence="4" key="2">
    <citation type="submission" date="2012-02" db="EMBL/GenBank/DDBJ databases">
        <title>Complete genome sequence of Blastococcus saxobsidens strain DD2.</title>
        <authorList>
            <person name="Genoscope."/>
        </authorList>
    </citation>
    <scope>NUCLEOTIDE SEQUENCE [LARGE SCALE GENOMIC DNA]</scope>
    <source>
        <strain evidence="4">DD2</strain>
    </source>
</reference>
<comment type="subcellular location">
    <subcellularLocation>
        <location evidence="1">Cell membrane</location>
        <topology evidence="1">Multi-pass membrane protein</topology>
    </subcellularLocation>
</comment>
<keyword evidence="1 2" id="KW-0812">Transmembrane</keyword>
<dbReference type="STRING" id="1146883.BLASA_2617"/>
<dbReference type="AlphaFoldDB" id="H6RIV2"/>
<keyword evidence="1" id="KW-1003">Cell membrane</keyword>
<dbReference type="HOGENOM" id="CLU_135532_0_0_11"/>
<gene>
    <name evidence="3" type="ordered locus">BLASA_2617</name>
</gene>
<dbReference type="EMBL" id="FO117623">
    <property type="protein sequence ID" value="CCG03494.1"/>
    <property type="molecule type" value="Genomic_DNA"/>
</dbReference>
<evidence type="ECO:0000256" key="2">
    <source>
        <dbReference type="SAM" id="Phobius"/>
    </source>
</evidence>
<evidence type="ECO:0008006" key="5">
    <source>
        <dbReference type="Google" id="ProtNLM"/>
    </source>
</evidence>
<dbReference type="InterPro" id="IPR009709">
    <property type="entry name" value="DUF1290"/>
</dbReference>
<dbReference type="KEGG" id="bsd:BLASA_2617"/>
<dbReference type="Pfam" id="PF06947">
    <property type="entry name" value="DUF1290"/>
    <property type="match status" value="1"/>
</dbReference>
<dbReference type="PIRSF" id="PIRSF018579">
    <property type="entry name" value="Sbp"/>
    <property type="match status" value="1"/>
</dbReference>
<keyword evidence="2" id="KW-1133">Transmembrane helix</keyword>
<organism evidence="3 4">
    <name type="scientific">Blastococcus saxobsidens (strain DD2)</name>
    <dbReference type="NCBI Taxonomy" id="1146883"/>
    <lineage>
        <taxon>Bacteria</taxon>
        <taxon>Bacillati</taxon>
        <taxon>Actinomycetota</taxon>
        <taxon>Actinomycetes</taxon>
        <taxon>Geodermatophilales</taxon>
        <taxon>Geodermatophilaceae</taxon>
        <taxon>Blastococcus</taxon>
    </lineage>
</organism>
<feature type="transmembrane region" description="Helical" evidence="2">
    <location>
        <begin position="66"/>
        <end position="84"/>
    </location>
</feature>